<dbReference type="OrthoDB" id="961823at2"/>
<dbReference type="AlphaFoldDB" id="A0A1I1GTE3"/>
<dbReference type="Pfam" id="PF13715">
    <property type="entry name" value="CarbopepD_reg_2"/>
    <property type="match status" value="1"/>
</dbReference>
<gene>
    <name evidence="2" type="ORF">SAMN05421780_10382</name>
</gene>
<name>A0A1I1GTE3_9BACT</name>
<feature type="signal peptide" evidence="1">
    <location>
        <begin position="1"/>
        <end position="19"/>
    </location>
</feature>
<dbReference type="Proteomes" id="UP000199514">
    <property type="component" value="Unassembled WGS sequence"/>
</dbReference>
<feature type="chain" id="PRO_5011789964" evidence="1">
    <location>
        <begin position="20"/>
        <end position="311"/>
    </location>
</feature>
<dbReference type="RefSeq" id="WP_091509763.1">
    <property type="nucleotide sequence ID" value="NZ_FOLE01000003.1"/>
</dbReference>
<keyword evidence="1" id="KW-0732">Signal</keyword>
<proteinExistence type="predicted"/>
<accession>A0A1I1GTE3</accession>
<dbReference type="SUPFAM" id="SSF49464">
    <property type="entry name" value="Carboxypeptidase regulatory domain-like"/>
    <property type="match status" value="1"/>
</dbReference>
<protein>
    <submittedName>
        <fullName evidence="2">CarboxypepD_reg-like domain-containing protein</fullName>
    </submittedName>
</protein>
<dbReference type="EMBL" id="FOLE01000003">
    <property type="protein sequence ID" value="SFC14781.1"/>
    <property type="molecule type" value="Genomic_DNA"/>
</dbReference>
<dbReference type="InterPro" id="IPR008969">
    <property type="entry name" value="CarboxyPept-like_regulatory"/>
</dbReference>
<evidence type="ECO:0000256" key="1">
    <source>
        <dbReference type="SAM" id="SignalP"/>
    </source>
</evidence>
<organism evidence="2 3">
    <name type="scientific">Flexibacter flexilis DSM 6793</name>
    <dbReference type="NCBI Taxonomy" id="927664"/>
    <lineage>
        <taxon>Bacteria</taxon>
        <taxon>Pseudomonadati</taxon>
        <taxon>Bacteroidota</taxon>
        <taxon>Cytophagia</taxon>
        <taxon>Cytophagales</taxon>
        <taxon>Flexibacteraceae</taxon>
        <taxon>Flexibacter</taxon>
    </lineage>
</organism>
<keyword evidence="3" id="KW-1185">Reference proteome</keyword>
<dbReference type="STRING" id="927664.SAMN05421780_10382"/>
<evidence type="ECO:0000313" key="3">
    <source>
        <dbReference type="Proteomes" id="UP000199514"/>
    </source>
</evidence>
<reference evidence="2 3" key="1">
    <citation type="submission" date="2016-10" db="EMBL/GenBank/DDBJ databases">
        <authorList>
            <person name="de Groot N.N."/>
        </authorList>
    </citation>
    <scope>NUCLEOTIDE SEQUENCE [LARGE SCALE GENOMIC DNA]</scope>
    <source>
        <strain evidence="2 3">DSM 6793</strain>
    </source>
</reference>
<sequence>MKKQVSAIGLLLLSGVAFAQNASVISKQIIDYQDKKGVPYATVNVKHTQNATYSNEQGIFSISCLPTDTLHFSSVGYEPTDIVASQVLNQQNILLRQATITLQEVVITNQKPQKTKSEWLGYAKRKGNSGYIGFQEAAVWIANPYKRPLPITSVRCIIEKKRNGWIAPNNPTEKGKMVKLTNEKLLVRLRFYTKDVNGFPIDEDILKQNEVAEVPTDQAFIDFDLRDLSLDLSKYGAFVALEYLGIVRQNTNEFVPYDKLTMLEKQQFHLKLVKDKKIKDDSFARDFWGKWGKAIIPGNFCFSIELEIPEE</sequence>
<evidence type="ECO:0000313" key="2">
    <source>
        <dbReference type="EMBL" id="SFC14781.1"/>
    </source>
</evidence>